<dbReference type="Proteomes" id="UP001519306">
    <property type="component" value="Unassembled WGS sequence"/>
</dbReference>
<keyword evidence="1" id="KW-0732">Signal</keyword>
<evidence type="ECO:0000313" key="3">
    <source>
        <dbReference type="Proteomes" id="UP001519306"/>
    </source>
</evidence>
<sequence>MKKSKVLITTALSCALLLSACGNKEANNKNTATNNNAVVESTEETKAENGEIILHRSYLAPHGDKSFGRIIVATSGDKIVAANIDEFQFLDSADEKLPNTDKEFGKGFADGKVLASKRLNNEMYSKLMAEKGGATKTIVENYEAIENFAVGKTIEEVEKVANEAKPGEKVDAVSGATLADTVGYLNAIVETAKDGSLATTAAFDGNVEDLKIAQTYTANGEEKYVTDAVVLKDGDKIVVANIDELFFMENGVGVPNSDKSFGEGYKDAKSPLVSKKVNNEEYSKAMKEYGKSTKSMMENYKAIEDFAAGKTAEEIKNVVSESKAGEPIDAVSGATLAGTGALLTDITDAAL</sequence>
<feature type="chain" id="PRO_5047447860" evidence="1">
    <location>
        <begin position="27"/>
        <end position="351"/>
    </location>
</feature>
<keyword evidence="2" id="KW-0449">Lipoprotein</keyword>
<dbReference type="EMBL" id="JAGGLJ010000001">
    <property type="protein sequence ID" value="MBP2024654.1"/>
    <property type="molecule type" value="Genomic_DNA"/>
</dbReference>
<reference evidence="2 3" key="1">
    <citation type="submission" date="2021-03" db="EMBL/GenBank/DDBJ databases">
        <title>Genomic Encyclopedia of Type Strains, Phase IV (KMG-IV): sequencing the most valuable type-strain genomes for metagenomic binning, comparative biology and taxonomic classification.</title>
        <authorList>
            <person name="Goeker M."/>
        </authorList>
    </citation>
    <scope>NUCLEOTIDE SEQUENCE [LARGE SCALE GENOMIC DNA]</scope>
    <source>
        <strain evidence="2 3">DSM 27563</strain>
    </source>
</reference>
<evidence type="ECO:0000256" key="1">
    <source>
        <dbReference type="SAM" id="SignalP"/>
    </source>
</evidence>
<evidence type="ECO:0000313" key="2">
    <source>
        <dbReference type="EMBL" id="MBP2024654.1"/>
    </source>
</evidence>
<organism evidence="2 3">
    <name type="scientific">Peptoniphilus stercorisuis</name>
    <dbReference type="NCBI Taxonomy" id="1436965"/>
    <lineage>
        <taxon>Bacteria</taxon>
        <taxon>Bacillati</taxon>
        <taxon>Bacillota</taxon>
        <taxon>Tissierellia</taxon>
        <taxon>Tissierellales</taxon>
        <taxon>Peptoniphilaceae</taxon>
        <taxon>Peptoniphilus</taxon>
    </lineage>
</organism>
<dbReference type="RefSeq" id="WP_210059956.1">
    <property type="nucleotide sequence ID" value="NZ_JAGGLJ010000001.1"/>
</dbReference>
<accession>A0ABS4KA52</accession>
<gene>
    <name evidence="2" type="ORF">J2Z71_000169</name>
</gene>
<comment type="caution">
    <text evidence="2">The sequence shown here is derived from an EMBL/GenBank/DDBJ whole genome shotgun (WGS) entry which is preliminary data.</text>
</comment>
<feature type="signal peptide" evidence="1">
    <location>
        <begin position="1"/>
        <end position="26"/>
    </location>
</feature>
<keyword evidence="3" id="KW-1185">Reference proteome</keyword>
<proteinExistence type="predicted"/>
<dbReference type="Gene3D" id="3.90.1010.20">
    <property type="match status" value="2"/>
</dbReference>
<name>A0ABS4KA52_9FIRM</name>
<protein>
    <submittedName>
        <fullName evidence="2">Major membrane immunogen (Membrane-anchored lipoprotein)</fullName>
    </submittedName>
</protein>
<dbReference type="PROSITE" id="PS51257">
    <property type="entry name" value="PROKAR_LIPOPROTEIN"/>
    <property type="match status" value="1"/>
</dbReference>